<dbReference type="AlphaFoldDB" id="A0A6G1DHT0"/>
<dbReference type="Pfam" id="PF02902">
    <property type="entry name" value="Peptidase_C48"/>
    <property type="match status" value="1"/>
</dbReference>
<evidence type="ECO:0000256" key="1">
    <source>
        <dbReference type="ARBA" id="ARBA00005234"/>
    </source>
</evidence>
<name>A0A6G1DHT0_9ORYZ</name>
<reference evidence="5 6" key="1">
    <citation type="submission" date="2019-11" db="EMBL/GenBank/DDBJ databases">
        <title>Whole genome sequence of Oryza granulata.</title>
        <authorList>
            <person name="Li W."/>
        </authorList>
    </citation>
    <scope>NUCLEOTIDE SEQUENCE [LARGE SCALE GENOMIC DNA]</scope>
    <source>
        <strain evidence="6">cv. Menghai</strain>
        <tissue evidence="5">Leaf</tissue>
    </source>
</reference>
<dbReference type="Proteomes" id="UP000479710">
    <property type="component" value="Unassembled WGS sequence"/>
</dbReference>
<evidence type="ECO:0000256" key="3">
    <source>
        <dbReference type="ARBA" id="ARBA00022801"/>
    </source>
</evidence>
<protein>
    <recommendedName>
        <fullName evidence="4">Ubiquitin-like protease family profile domain-containing protein</fullName>
    </recommendedName>
</protein>
<keyword evidence="6" id="KW-1185">Reference proteome</keyword>
<comment type="caution">
    <text evidence="5">The sequence shown here is derived from an EMBL/GenBank/DDBJ whole genome shotgun (WGS) entry which is preliminary data.</text>
</comment>
<sequence>QLINDANNLKTAFSREATLFDPSGSHLLLIPVLDGSHWTLLYVFNMRDKKLCILDSQRDASEGGDQDPVKRHEKIQKVVCGALNKTMDVDFNFLSWDYEFPKVPRQQNGYDL</sequence>
<dbReference type="GO" id="GO:0008234">
    <property type="term" value="F:cysteine-type peptidase activity"/>
    <property type="evidence" value="ECO:0007669"/>
    <property type="project" value="InterPro"/>
</dbReference>
<proteinExistence type="inferred from homology"/>
<dbReference type="OrthoDB" id="1847170at2759"/>
<dbReference type="InterPro" id="IPR038765">
    <property type="entry name" value="Papain-like_cys_pep_sf"/>
</dbReference>
<evidence type="ECO:0000256" key="2">
    <source>
        <dbReference type="ARBA" id="ARBA00022670"/>
    </source>
</evidence>
<accession>A0A6G1DHT0</accession>
<dbReference type="InterPro" id="IPR003653">
    <property type="entry name" value="Peptidase_C48_C"/>
</dbReference>
<evidence type="ECO:0000313" key="6">
    <source>
        <dbReference type="Proteomes" id="UP000479710"/>
    </source>
</evidence>
<dbReference type="Gene3D" id="3.40.395.10">
    <property type="entry name" value="Adenoviral Proteinase, Chain A"/>
    <property type="match status" value="1"/>
</dbReference>
<feature type="non-terminal residue" evidence="5">
    <location>
        <position position="1"/>
    </location>
</feature>
<evidence type="ECO:0000313" key="5">
    <source>
        <dbReference type="EMBL" id="KAF0912158.1"/>
    </source>
</evidence>
<keyword evidence="2" id="KW-0645">Protease</keyword>
<comment type="similarity">
    <text evidence="1">Belongs to the peptidase C48 family.</text>
</comment>
<gene>
    <name evidence="5" type="ORF">E2562_013047</name>
</gene>
<keyword evidence="3" id="KW-0378">Hydrolase</keyword>
<feature type="domain" description="Ubiquitin-like protease family profile" evidence="4">
    <location>
        <begin position="1"/>
        <end position="112"/>
    </location>
</feature>
<dbReference type="PROSITE" id="PS50600">
    <property type="entry name" value="ULP_PROTEASE"/>
    <property type="match status" value="1"/>
</dbReference>
<dbReference type="GO" id="GO:0006508">
    <property type="term" value="P:proteolysis"/>
    <property type="evidence" value="ECO:0007669"/>
    <property type="project" value="UniProtKB-KW"/>
</dbReference>
<organism evidence="5 6">
    <name type="scientific">Oryza meyeriana var. granulata</name>
    <dbReference type="NCBI Taxonomy" id="110450"/>
    <lineage>
        <taxon>Eukaryota</taxon>
        <taxon>Viridiplantae</taxon>
        <taxon>Streptophyta</taxon>
        <taxon>Embryophyta</taxon>
        <taxon>Tracheophyta</taxon>
        <taxon>Spermatophyta</taxon>
        <taxon>Magnoliopsida</taxon>
        <taxon>Liliopsida</taxon>
        <taxon>Poales</taxon>
        <taxon>Poaceae</taxon>
        <taxon>BOP clade</taxon>
        <taxon>Oryzoideae</taxon>
        <taxon>Oryzeae</taxon>
        <taxon>Oryzinae</taxon>
        <taxon>Oryza</taxon>
        <taxon>Oryza meyeriana</taxon>
    </lineage>
</organism>
<dbReference type="EMBL" id="SPHZ02000006">
    <property type="protein sequence ID" value="KAF0912158.1"/>
    <property type="molecule type" value="Genomic_DNA"/>
</dbReference>
<evidence type="ECO:0000259" key="4">
    <source>
        <dbReference type="PROSITE" id="PS50600"/>
    </source>
</evidence>
<dbReference type="SUPFAM" id="SSF54001">
    <property type="entry name" value="Cysteine proteinases"/>
    <property type="match status" value="1"/>
</dbReference>